<comment type="caution">
    <text evidence="2">The sequence shown here is derived from an EMBL/GenBank/DDBJ whole genome shotgun (WGS) entry which is preliminary data.</text>
</comment>
<evidence type="ECO:0000256" key="1">
    <source>
        <dbReference type="SAM" id="MobiDB-lite"/>
    </source>
</evidence>
<gene>
    <name evidence="2" type="ORF">SAMN05444424_2706</name>
</gene>
<feature type="region of interest" description="Disordered" evidence="1">
    <location>
        <begin position="23"/>
        <end position="46"/>
    </location>
</feature>
<proteinExistence type="predicted"/>
<feature type="region of interest" description="Disordered" evidence="1">
    <location>
        <begin position="155"/>
        <end position="174"/>
    </location>
</feature>
<accession>A0AAQ1MFB7</accession>
<sequence length="240" mass="27008">MQAIALSVCGNFCRRTNPHLEREPSSLFRSHPRGRGRSAAAVRRASRRHRAVGWRGGGEVTSERPSLRAFAVNRFGGRRQSRRRNMPCVFRVRPAREKGGSSRVSAQPPLSRQRGRSILAKEALDPGRRGRSLSAKGALNAPFASLKRKDLPLLPPATLPPTFPHRPEKRGKDWKRAHKKEVFFCRFCEKRPEKTAVKETIGNVNIPKKRARPLIFEGTGPIIGSSGEKWWKKARNTTRG</sequence>
<protein>
    <submittedName>
        <fullName evidence="2">Uncharacterized protein</fullName>
    </submittedName>
</protein>
<feature type="region of interest" description="Disordered" evidence="1">
    <location>
        <begin position="95"/>
        <end position="116"/>
    </location>
</feature>
<reference evidence="3" key="1">
    <citation type="submission" date="2016-11" db="EMBL/GenBank/DDBJ databases">
        <authorList>
            <person name="Jaros S."/>
            <person name="Januszkiewicz K."/>
            <person name="Wedrychowicz H."/>
        </authorList>
    </citation>
    <scope>NUCLEOTIDE SEQUENCE [LARGE SCALE GENOMIC DNA]</scope>
    <source>
        <strain evidence="3">DSM 4029</strain>
    </source>
</reference>
<dbReference type="EMBL" id="FQVY01000005">
    <property type="protein sequence ID" value="SHG56450.1"/>
    <property type="molecule type" value="Genomic_DNA"/>
</dbReference>
<dbReference type="Proteomes" id="UP000184089">
    <property type="component" value="Unassembled WGS sequence"/>
</dbReference>
<evidence type="ECO:0000313" key="3">
    <source>
        <dbReference type="Proteomes" id="UP000184089"/>
    </source>
</evidence>
<evidence type="ECO:0000313" key="2">
    <source>
        <dbReference type="EMBL" id="SHG56450.1"/>
    </source>
</evidence>
<name>A0AAQ1MFB7_9FIRM</name>
<dbReference type="AlphaFoldDB" id="A0AAQ1MFB7"/>
<organism evidence="2 3">
    <name type="scientific">Bittarella massiliensis</name>
    <name type="common">ex Durand et al. 2017</name>
    <dbReference type="NCBI Taxonomy" id="1720313"/>
    <lineage>
        <taxon>Bacteria</taxon>
        <taxon>Bacillati</taxon>
        <taxon>Bacillota</taxon>
        <taxon>Clostridia</taxon>
        <taxon>Eubacteriales</taxon>
        <taxon>Oscillospiraceae</taxon>
        <taxon>Bittarella (ex Durand et al. 2017)</taxon>
    </lineage>
</organism>
<feature type="compositionally biased region" description="Pro residues" evidence="1">
    <location>
        <begin position="155"/>
        <end position="164"/>
    </location>
</feature>